<keyword evidence="4" id="KW-1185">Reference proteome</keyword>
<feature type="region of interest" description="Disordered" evidence="2">
    <location>
        <begin position="195"/>
        <end position="392"/>
    </location>
</feature>
<evidence type="ECO:0000313" key="3">
    <source>
        <dbReference type="EMBL" id="EID55198.1"/>
    </source>
</evidence>
<evidence type="ECO:0008006" key="5">
    <source>
        <dbReference type="Google" id="ProtNLM"/>
    </source>
</evidence>
<evidence type="ECO:0000256" key="1">
    <source>
        <dbReference type="SAM" id="Coils"/>
    </source>
</evidence>
<dbReference type="RefSeq" id="WP_006239343.1">
    <property type="nucleotide sequence ID" value="NZ_JH636049.1"/>
</dbReference>
<feature type="coiled-coil region" evidence="1">
    <location>
        <begin position="151"/>
        <end position="178"/>
    </location>
</feature>
<proteinExistence type="predicted"/>
<dbReference type="Gene3D" id="1.20.1260.20">
    <property type="entry name" value="PPE superfamily"/>
    <property type="match status" value="1"/>
</dbReference>
<feature type="region of interest" description="Disordered" evidence="2">
    <location>
        <begin position="419"/>
        <end position="440"/>
    </location>
</feature>
<feature type="compositionally biased region" description="Gly residues" evidence="2">
    <location>
        <begin position="330"/>
        <end position="376"/>
    </location>
</feature>
<gene>
    <name evidence="3" type="ORF">SacxiDRAFT_2986</name>
</gene>
<feature type="region of interest" description="Disordered" evidence="2">
    <location>
        <begin position="452"/>
        <end position="473"/>
    </location>
</feature>
<dbReference type="STRING" id="882086.SacxiDRAFT_2986"/>
<name>I0V4Z5_9PSEU</name>
<dbReference type="AlphaFoldDB" id="I0V4Z5"/>
<organism evidence="3 4">
    <name type="scientific">Saccharomonospora xinjiangensis XJ-54</name>
    <dbReference type="NCBI Taxonomy" id="882086"/>
    <lineage>
        <taxon>Bacteria</taxon>
        <taxon>Bacillati</taxon>
        <taxon>Actinomycetota</taxon>
        <taxon>Actinomycetes</taxon>
        <taxon>Pseudonocardiales</taxon>
        <taxon>Pseudonocardiaceae</taxon>
        <taxon>Saccharomonospora</taxon>
    </lineage>
</organism>
<protein>
    <recommendedName>
        <fullName evidence="5">PPE family protein</fullName>
    </recommendedName>
</protein>
<feature type="compositionally biased region" description="Gly residues" evidence="2">
    <location>
        <begin position="419"/>
        <end position="431"/>
    </location>
</feature>
<reference evidence="3 4" key="1">
    <citation type="submission" date="2012-01" db="EMBL/GenBank/DDBJ databases">
        <title>Improved High-Quality Draft sequence of Saccharomonospora xinjiangensis XJ-54.</title>
        <authorList>
            <consortium name="US DOE Joint Genome Institute"/>
            <person name="Lucas S."/>
            <person name="Han J."/>
            <person name="Lapidus A."/>
            <person name="Cheng J.-F."/>
            <person name="Goodwin L."/>
            <person name="Pitluck S."/>
            <person name="Peters L."/>
            <person name="Mikhailova N."/>
            <person name="Teshima H."/>
            <person name="Detter J.C."/>
            <person name="Han C."/>
            <person name="Tapia R."/>
            <person name="Land M."/>
            <person name="Hauser L."/>
            <person name="Kyrpides N."/>
            <person name="Ivanova N."/>
            <person name="Pagani I."/>
            <person name="Brambilla E.-M."/>
            <person name="Klenk H.-P."/>
            <person name="Woyke T."/>
        </authorList>
    </citation>
    <scope>NUCLEOTIDE SEQUENCE [LARGE SCALE GENOMIC DNA]</scope>
    <source>
        <strain evidence="3 4">XJ-54</strain>
    </source>
</reference>
<dbReference type="InterPro" id="IPR038332">
    <property type="entry name" value="PPE_sf"/>
</dbReference>
<evidence type="ECO:0000256" key="2">
    <source>
        <dbReference type="SAM" id="MobiDB-lite"/>
    </source>
</evidence>
<keyword evidence="1" id="KW-0175">Coiled coil</keyword>
<sequence length="473" mass="47315">MTVGLFDGIGDHFDEEFMRKILADVGVVPVHELVRRLREGDAARWHGSMTMADTVVGAHRDASERSGKMLQALESSWSGAAADAAAEKIRTGARATQLSAEVYAHNARQYTDGAYTFDTIKQQLPTIAEKPPERDVVDVLTPWDTDTEDRINQHKADVERARQIYQGYEQAMQSAQQSVMRDFGSLDAFDGELGTLDHDKSSTVKDAGTGIKTFNEPTGHGEPAGRTEATGPTSSPRTGSPSLGQQATVGGSAATPDFGTPQMPGSSRPDSGTSASGYVPPEVTRPAATAPNFSTPGYNPGPGFGPGGSNPPGPHQPPGFGPAGPHAFGPSGGGPPAGGGGRFSMPGRGGVPGGLPGGGAAGAGTAGGPGGTGAPGSGKATGSAPFGPAGGGRTAAAGGFPVGGPAGAAGGRGAMPMGAMGGGAGRGGQGGGDEEHQRQYVQASDEAFALTEDGEVLRDPVTGNAVAPPTIGG</sequence>
<dbReference type="Proteomes" id="UP000004691">
    <property type="component" value="Unassembled WGS sequence"/>
</dbReference>
<feature type="compositionally biased region" description="Pro residues" evidence="2">
    <location>
        <begin position="309"/>
        <end position="320"/>
    </location>
</feature>
<feature type="compositionally biased region" description="Polar residues" evidence="2">
    <location>
        <begin position="263"/>
        <end position="276"/>
    </location>
</feature>
<accession>I0V4Z5</accession>
<feature type="compositionally biased region" description="Low complexity" evidence="2">
    <location>
        <begin position="230"/>
        <end position="244"/>
    </location>
</feature>
<dbReference type="EMBL" id="JH636049">
    <property type="protein sequence ID" value="EID55198.1"/>
    <property type="molecule type" value="Genomic_DNA"/>
</dbReference>
<feature type="compositionally biased region" description="Low complexity" evidence="2">
    <location>
        <begin position="377"/>
        <end position="387"/>
    </location>
</feature>
<dbReference type="HOGENOM" id="CLU_639183_0_0_11"/>
<evidence type="ECO:0000313" key="4">
    <source>
        <dbReference type="Proteomes" id="UP000004691"/>
    </source>
</evidence>